<keyword evidence="7 11" id="KW-1133">Transmembrane helix</keyword>
<evidence type="ECO:0000256" key="3">
    <source>
        <dbReference type="ARBA" id="ARBA00011779"/>
    </source>
</evidence>
<keyword evidence="8" id="KW-0764">Sulfate transport</keyword>
<dbReference type="NCBIfam" id="TIGR02139">
    <property type="entry name" value="permease_CysT"/>
    <property type="match status" value="1"/>
</dbReference>
<dbReference type="InterPro" id="IPR011865">
    <property type="entry name" value="CysT_permease"/>
</dbReference>
<keyword evidence="14" id="KW-1185">Reference proteome</keyword>
<dbReference type="OrthoDB" id="9804629at2"/>
<dbReference type="GO" id="GO:0015419">
    <property type="term" value="F:ABC-type sulfate transporter activity"/>
    <property type="evidence" value="ECO:0007669"/>
    <property type="project" value="InterPro"/>
</dbReference>
<feature type="transmembrane region" description="Helical" evidence="11">
    <location>
        <begin position="151"/>
        <end position="169"/>
    </location>
</feature>
<evidence type="ECO:0000256" key="5">
    <source>
        <dbReference type="ARBA" id="ARBA00022505"/>
    </source>
</evidence>
<dbReference type="NCBIfam" id="TIGR00969">
    <property type="entry name" value="3a0106s02"/>
    <property type="match status" value="1"/>
</dbReference>
<dbReference type="PANTHER" id="PTHR30406:SF10">
    <property type="entry name" value="SULFATE TRANSPORT SYSTEM PERMEASE PROTEIN CYST"/>
    <property type="match status" value="1"/>
</dbReference>
<feature type="domain" description="ABC transmembrane type-1" evidence="12">
    <location>
        <begin position="73"/>
        <end position="276"/>
    </location>
</feature>
<evidence type="ECO:0000313" key="13">
    <source>
        <dbReference type="EMBL" id="SFO82562.1"/>
    </source>
</evidence>
<dbReference type="Pfam" id="PF00528">
    <property type="entry name" value="BPD_transp_1"/>
    <property type="match status" value="1"/>
</dbReference>
<dbReference type="RefSeq" id="WP_090074982.1">
    <property type="nucleotide sequence ID" value="NZ_FOVR01000013.1"/>
</dbReference>
<evidence type="ECO:0000259" key="12">
    <source>
        <dbReference type="PROSITE" id="PS50928"/>
    </source>
</evidence>
<comment type="function">
    <text evidence="1 11">Part of the binding-protein-dependent transport system for molybdenum; probably responsible for the translocation of the substrate across the membrane.</text>
</comment>
<feature type="transmembrane region" description="Helical" evidence="11">
    <location>
        <begin position="70"/>
        <end position="99"/>
    </location>
</feature>
<comment type="subcellular location">
    <subcellularLocation>
        <location evidence="11">Cell inner membrane</location>
        <topology evidence="11">Multi-pass membrane protein</topology>
    </subcellularLocation>
    <subcellularLocation>
        <location evidence="2">Cell membrane</location>
        <topology evidence="2">Multi-pass membrane protein</topology>
    </subcellularLocation>
</comment>
<feature type="transmembrane region" description="Helical" evidence="11">
    <location>
        <begin position="217"/>
        <end position="237"/>
    </location>
</feature>
<dbReference type="Proteomes" id="UP000199236">
    <property type="component" value="Unassembled WGS sequence"/>
</dbReference>
<name>A0A1I5KBW6_9HYPH</name>
<dbReference type="InterPro" id="IPR011867">
    <property type="entry name" value="ModB_ABC"/>
</dbReference>
<accession>A0A1I5KBW6</accession>
<evidence type="ECO:0000256" key="9">
    <source>
        <dbReference type="ARBA" id="ARBA00023136"/>
    </source>
</evidence>
<keyword evidence="11" id="KW-1003">Cell membrane</keyword>
<proteinExistence type="inferred from homology"/>
<comment type="subunit">
    <text evidence="3">The complex is composed of two ATP-binding proteins (CysA), two transmembrane proteins (CysT and CysW) and a solute-binding protein (CysP).</text>
</comment>
<dbReference type="PROSITE" id="PS50928">
    <property type="entry name" value="ABC_TM1"/>
    <property type="match status" value="1"/>
</dbReference>
<dbReference type="FunFam" id="1.10.3720.10:FF:000004">
    <property type="entry name" value="Sulfate transport system permease protein CysT"/>
    <property type="match status" value="1"/>
</dbReference>
<sequence>MTHLDAAPPRTFLSPFRLKRHVMPGFSLTLGTSLLFVCLIILLPLSGLFWQMSQLGLADYWRIISSERTLASFRVTISAAAFATLFNAVFGLLLAYVLVRYKFPGKRLLDALVDLPFALPTAVAGIALVALYDKNGWMGTLLSAVGLKVAYTWWGIVLAMMFTSVPFGVRTVQPVLESLKPDAEEAARTLGARDWQVFRHIVFPQVWPSFITGASLAFARSLGEFGAVIFIAGNMPFKTEIASLLIMIRLEEYDYPAASAIAGTILLIALFVLVAANIAQSRATRHLHKGSS</sequence>
<evidence type="ECO:0000256" key="10">
    <source>
        <dbReference type="ARBA" id="ARBA00025323"/>
    </source>
</evidence>
<dbReference type="EMBL" id="FOVR01000013">
    <property type="protein sequence ID" value="SFO82562.1"/>
    <property type="molecule type" value="Genomic_DNA"/>
</dbReference>
<evidence type="ECO:0000313" key="14">
    <source>
        <dbReference type="Proteomes" id="UP000199236"/>
    </source>
</evidence>
<dbReference type="SUPFAM" id="SSF161098">
    <property type="entry name" value="MetI-like"/>
    <property type="match status" value="1"/>
</dbReference>
<feature type="transmembrane region" description="Helical" evidence="11">
    <location>
        <begin position="257"/>
        <end position="279"/>
    </location>
</feature>
<evidence type="ECO:0000256" key="7">
    <source>
        <dbReference type="ARBA" id="ARBA00022989"/>
    </source>
</evidence>
<gene>
    <name evidence="13" type="ORF">SAMN04488056_113128</name>
</gene>
<feature type="transmembrane region" description="Helical" evidence="11">
    <location>
        <begin position="111"/>
        <end position="131"/>
    </location>
</feature>
<dbReference type="PANTHER" id="PTHR30406">
    <property type="entry name" value="SULFATE TRANSPORT SYSTEM PERMEASE PROTEIN"/>
    <property type="match status" value="1"/>
</dbReference>
<keyword evidence="4 11" id="KW-0813">Transport</keyword>
<keyword evidence="11" id="KW-0997">Cell inner membrane</keyword>
<dbReference type="GO" id="GO:0005886">
    <property type="term" value="C:plasma membrane"/>
    <property type="evidence" value="ECO:0007669"/>
    <property type="project" value="UniProtKB-SubCell"/>
</dbReference>
<evidence type="ECO:0000256" key="4">
    <source>
        <dbReference type="ARBA" id="ARBA00022448"/>
    </source>
</evidence>
<dbReference type="NCBIfam" id="TIGR02141">
    <property type="entry name" value="modB_ABC"/>
    <property type="match status" value="1"/>
</dbReference>
<feature type="transmembrane region" description="Helical" evidence="11">
    <location>
        <begin position="26"/>
        <end position="50"/>
    </location>
</feature>
<organism evidence="13 14">
    <name type="scientific">Cohaesibacter marisflavi</name>
    <dbReference type="NCBI Taxonomy" id="655353"/>
    <lineage>
        <taxon>Bacteria</taxon>
        <taxon>Pseudomonadati</taxon>
        <taxon>Pseudomonadota</taxon>
        <taxon>Alphaproteobacteria</taxon>
        <taxon>Hyphomicrobiales</taxon>
        <taxon>Cohaesibacteraceae</taxon>
    </lineage>
</organism>
<evidence type="ECO:0000256" key="11">
    <source>
        <dbReference type="RuleBase" id="RU365097"/>
    </source>
</evidence>
<dbReference type="STRING" id="655353.SAMN04488056_113128"/>
<dbReference type="InterPro" id="IPR005667">
    <property type="entry name" value="Sulph_transpt2"/>
</dbReference>
<evidence type="ECO:0000256" key="2">
    <source>
        <dbReference type="ARBA" id="ARBA00004651"/>
    </source>
</evidence>
<dbReference type="GO" id="GO:0015098">
    <property type="term" value="F:molybdate ion transmembrane transporter activity"/>
    <property type="evidence" value="ECO:0007669"/>
    <property type="project" value="UniProtKB-UniRule"/>
</dbReference>
<dbReference type="AlphaFoldDB" id="A0A1I5KBW6"/>
<comment type="function">
    <text evidence="10">Part of the ABC transporter complex CysAWTP (TC 3.A.1.6.1) involved in sulfate/thiosulfate import. Probably responsible for the translocation of the substrate across the membrane.</text>
</comment>
<protein>
    <recommendedName>
        <fullName evidence="11">Molybdenum transport system permease</fullName>
    </recommendedName>
</protein>
<dbReference type="InterPro" id="IPR000515">
    <property type="entry name" value="MetI-like"/>
</dbReference>
<dbReference type="CDD" id="cd06261">
    <property type="entry name" value="TM_PBP2"/>
    <property type="match status" value="1"/>
</dbReference>
<evidence type="ECO:0000256" key="1">
    <source>
        <dbReference type="ARBA" id="ARBA00002949"/>
    </source>
</evidence>
<comment type="similarity">
    <text evidence="11">Belongs to the binding-protein-dependent transport system permease family. CysTW subfamily.</text>
</comment>
<reference evidence="13 14" key="1">
    <citation type="submission" date="2016-10" db="EMBL/GenBank/DDBJ databases">
        <authorList>
            <person name="de Groot N.N."/>
        </authorList>
    </citation>
    <scope>NUCLEOTIDE SEQUENCE [LARGE SCALE GENOMIC DNA]</scope>
    <source>
        <strain evidence="13 14">CGMCC 1.9157</strain>
    </source>
</reference>
<evidence type="ECO:0000256" key="6">
    <source>
        <dbReference type="ARBA" id="ARBA00022692"/>
    </source>
</evidence>
<keyword evidence="9 11" id="KW-0472">Membrane</keyword>
<keyword evidence="5 11" id="KW-0500">Molybdenum</keyword>
<dbReference type="Gene3D" id="1.10.3720.10">
    <property type="entry name" value="MetI-like"/>
    <property type="match status" value="1"/>
</dbReference>
<keyword evidence="6 11" id="KW-0812">Transmembrane</keyword>
<dbReference type="InterPro" id="IPR035906">
    <property type="entry name" value="MetI-like_sf"/>
</dbReference>
<evidence type="ECO:0000256" key="8">
    <source>
        <dbReference type="ARBA" id="ARBA00023032"/>
    </source>
</evidence>